<reference evidence="6 7" key="1">
    <citation type="submission" date="2016-11" db="EMBL/GenBank/DDBJ databases">
        <authorList>
            <person name="Jaros S."/>
            <person name="Januszkiewicz K."/>
            <person name="Wedrychowicz H."/>
        </authorList>
    </citation>
    <scope>NUCLEOTIDE SEQUENCE [LARGE SCALE GENOMIC DNA]</scope>
</reference>
<evidence type="ECO:0000256" key="1">
    <source>
        <dbReference type="ARBA" id="ARBA00022692"/>
    </source>
</evidence>
<dbReference type="AlphaFoldDB" id="A0A2X0MMQ5"/>
<comment type="similarity">
    <text evidence="4">Belongs to the copper transporter (Ctr) (TC 1.A.56) family. SLC31A subfamily.</text>
</comment>
<sequence length="208" mass="23085">MDHSMHHGAGSFSAAAMPMHCKMNMVWNTDPMGICLVFPSLQITSRSSLVFYVVFLILLSIFYEYTRLSLLSFDRVLRTSLRGAGDNSNLSTASGSYPHRNPSPTPGSRRPTNIPFGESRDLDEALLGGGRSTRSFGVVKLPWSIQTRRSMSYTFNIALSFYIMLIIMSYNAVLIAAILIGALLGHCIFQRYFDLGLVEDDGKTLSCH</sequence>
<keyword evidence="7" id="KW-1185">Reference proteome</keyword>
<accession>A0A2X0MMQ5</accession>
<evidence type="ECO:0000256" key="4">
    <source>
        <dbReference type="RuleBase" id="RU367022"/>
    </source>
</evidence>
<evidence type="ECO:0000256" key="3">
    <source>
        <dbReference type="ARBA" id="ARBA00023136"/>
    </source>
</evidence>
<keyword evidence="3 4" id="KW-0472">Membrane</keyword>
<keyword evidence="4" id="KW-0186">Copper</keyword>
<dbReference type="GO" id="GO:0005375">
    <property type="term" value="F:copper ion transmembrane transporter activity"/>
    <property type="evidence" value="ECO:0007669"/>
    <property type="project" value="UniProtKB-UniRule"/>
</dbReference>
<evidence type="ECO:0000256" key="2">
    <source>
        <dbReference type="ARBA" id="ARBA00022989"/>
    </source>
</evidence>
<dbReference type="Proteomes" id="UP000249464">
    <property type="component" value="Unassembled WGS sequence"/>
</dbReference>
<dbReference type="InterPro" id="IPR007274">
    <property type="entry name" value="Cop_transporter"/>
</dbReference>
<feature type="transmembrane region" description="Helical" evidence="4">
    <location>
        <begin position="49"/>
        <end position="66"/>
    </location>
</feature>
<dbReference type="STRING" id="796604.A0A2X0MMQ5"/>
<feature type="transmembrane region" description="Helical" evidence="4">
    <location>
        <begin position="157"/>
        <end position="184"/>
    </location>
</feature>
<comment type="subcellular location">
    <subcellularLocation>
        <location evidence="4">Membrane</location>
        <topology evidence="4">Multi-pass membrane protein</topology>
    </subcellularLocation>
</comment>
<keyword evidence="4" id="KW-0187">Copper transport</keyword>
<proteinExistence type="inferred from homology"/>
<keyword evidence="2 4" id="KW-1133">Transmembrane helix</keyword>
<keyword evidence="4" id="KW-0813">Transport</keyword>
<dbReference type="EMBL" id="FQNC01000080">
    <property type="protein sequence ID" value="SGZ12974.1"/>
    <property type="molecule type" value="Genomic_DNA"/>
</dbReference>
<evidence type="ECO:0000256" key="5">
    <source>
        <dbReference type="SAM" id="MobiDB-lite"/>
    </source>
</evidence>
<keyword evidence="4" id="KW-0406">Ion transport</keyword>
<evidence type="ECO:0000313" key="7">
    <source>
        <dbReference type="Proteomes" id="UP000249464"/>
    </source>
</evidence>
<dbReference type="PANTHER" id="PTHR12483:SF115">
    <property type="entry name" value="COPPER TRANSPORT PROTEIN"/>
    <property type="match status" value="1"/>
</dbReference>
<dbReference type="GO" id="GO:0016020">
    <property type="term" value="C:membrane"/>
    <property type="evidence" value="ECO:0007669"/>
    <property type="project" value="UniProtKB-SubCell"/>
</dbReference>
<dbReference type="PANTHER" id="PTHR12483">
    <property type="entry name" value="SOLUTE CARRIER FAMILY 31 COPPER TRANSPORTERS"/>
    <property type="match status" value="1"/>
</dbReference>
<name>A0A2X0MMQ5_9BASI</name>
<gene>
    <name evidence="6" type="primary">BQ5605_C028g10540</name>
    <name evidence="6" type="ORF">BQ5605_C028G10540</name>
</gene>
<dbReference type="Pfam" id="PF04145">
    <property type="entry name" value="Ctr"/>
    <property type="match status" value="1"/>
</dbReference>
<evidence type="ECO:0000313" key="6">
    <source>
        <dbReference type="EMBL" id="SGZ12974.1"/>
    </source>
</evidence>
<organism evidence="6 7">
    <name type="scientific">Microbotryum silenes-dioicae</name>
    <dbReference type="NCBI Taxonomy" id="796604"/>
    <lineage>
        <taxon>Eukaryota</taxon>
        <taxon>Fungi</taxon>
        <taxon>Dikarya</taxon>
        <taxon>Basidiomycota</taxon>
        <taxon>Pucciniomycotina</taxon>
        <taxon>Microbotryomycetes</taxon>
        <taxon>Microbotryales</taxon>
        <taxon>Microbotryaceae</taxon>
        <taxon>Microbotryum</taxon>
    </lineage>
</organism>
<feature type="region of interest" description="Disordered" evidence="5">
    <location>
        <begin position="88"/>
        <end position="115"/>
    </location>
</feature>
<keyword evidence="1 4" id="KW-0812">Transmembrane</keyword>
<protein>
    <recommendedName>
        <fullName evidence="4">Copper transport protein</fullName>
    </recommendedName>
</protein>